<dbReference type="OrthoDB" id="6882680at2"/>
<comment type="similarity">
    <text evidence="1 4">Belongs to the aldehyde dehydrogenase family.</text>
</comment>
<evidence type="ECO:0000256" key="4">
    <source>
        <dbReference type="RuleBase" id="RU003345"/>
    </source>
</evidence>
<protein>
    <submittedName>
        <fullName evidence="6">Aldehyde dehydrogenase family protein</fullName>
    </submittedName>
</protein>
<dbReference type="EMBL" id="VSFF01000008">
    <property type="protein sequence ID" value="TYC13198.1"/>
    <property type="molecule type" value="Genomic_DNA"/>
</dbReference>
<evidence type="ECO:0000313" key="6">
    <source>
        <dbReference type="EMBL" id="TYC13198.1"/>
    </source>
</evidence>
<sequence length="493" mass="51606">MSSATVSTVRDFADLFGGADEPLGAVVDGAWAATGGGEIVVEDPATRLPLASVAEATDEDVDRAVASAHRAYRDVWRDLGGVRRAEILLAVADGIRRHADGLARLETYDTGKPLRQARSDVETAARYFAFYAGHADKIYGETIPGEGSYWTYTLREPYGVVAHVTPWNSPLSQMCRGVAPCLAAGNTVVVKPSEVTPLSSLAAARLFVEAGLPAGVCNVVAGYGATTGAALIAHPLVQHIGFTGSVATGRAILHGAAERIVGCNLELGGKSPTIVLPDADLEAAVTAGAIAVVRNAGQSCFATTRLIVHRSIAEEYGQRVAAAIGRLSVGPGIEDLDLGPVASEQQLRKVREAVAAGVAEGARLAVGGSRIEGLDGYFLSPAVLVDVRNDMRVAREEIFGPVQTVIPYDDVDEAVAIANDSSYGLAAGVFTRDVATAHRLARRLEAGQIQINRYPMGGVETPFGGYKQSGLGREKGLAALEHYTQLKTVIVAD</sequence>
<reference evidence="6 7" key="1">
    <citation type="submission" date="2019-08" db="EMBL/GenBank/DDBJ databases">
        <title>Actinomadura sp. nov. CYP1-5 isolated from mountain soil.</title>
        <authorList>
            <person name="Songsumanus A."/>
            <person name="Kuncharoen N."/>
            <person name="Kudo T."/>
            <person name="Yuki M."/>
            <person name="Igarashi Y."/>
            <person name="Tanasupawat S."/>
        </authorList>
    </citation>
    <scope>NUCLEOTIDE SEQUENCE [LARGE SCALE GENOMIC DNA]</scope>
    <source>
        <strain evidence="6 7">GKU157</strain>
    </source>
</reference>
<evidence type="ECO:0000256" key="3">
    <source>
        <dbReference type="PROSITE-ProRule" id="PRU10007"/>
    </source>
</evidence>
<comment type="caution">
    <text evidence="6">The sequence shown here is derived from an EMBL/GenBank/DDBJ whole genome shotgun (WGS) entry which is preliminary data.</text>
</comment>
<keyword evidence="2 4" id="KW-0560">Oxidoreductase</keyword>
<proteinExistence type="inferred from homology"/>
<dbReference type="Pfam" id="PF00171">
    <property type="entry name" value="Aldedh"/>
    <property type="match status" value="1"/>
</dbReference>
<feature type="domain" description="Aldehyde dehydrogenase" evidence="5">
    <location>
        <begin position="31"/>
        <end position="489"/>
    </location>
</feature>
<dbReference type="AlphaFoldDB" id="A0A5D0U466"/>
<dbReference type="Gene3D" id="3.40.309.10">
    <property type="entry name" value="Aldehyde Dehydrogenase, Chain A, domain 2"/>
    <property type="match status" value="1"/>
</dbReference>
<dbReference type="InterPro" id="IPR029510">
    <property type="entry name" value="Ald_DH_CS_GLU"/>
</dbReference>
<dbReference type="RefSeq" id="WP_148351892.1">
    <property type="nucleotide sequence ID" value="NZ_JBHSBF010000034.1"/>
</dbReference>
<dbReference type="Gene3D" id="3.40.605.10">
    <property type="entry name" value="Aldehyde Dehydrogenase, Chain A, domain 1"/>
    <property type="match status" value="1"/>
</dbReference>
<feature type="active site" evidence="3">
    <location>
        <position position="266"/>
    </location>
</feature>
<evidence type="ECO:0000256" key="2">
    <source>
        <dbReference type="ARBA" id="ARBA00023002"/>
    </source>
</evidence>
<dbReference type="FunFam" id="3.40.309.10:FF:000012">
    <property type="entry name" value="Betaine aldehyde dehydrogenase"/>
    <property type="match status" value="1"/>
</dbReference>
<dbReference type="FunFam" id="3.40.605.10:FF:000026">
    <property type="entry name" value="Aldehyde dehydrogenase, putative"/>
    <property type="match status" value="1"/>
</dbReference>
<dbReference type="InterPro" id="IPR016163">
    <property type="entry name" value="Ald_DH_C"/>
</dbReference>
<dbReference type="Proteomes" id="UP000322634">
    <property type="component" value="Unassembled WGS sequence"/>
</dbReference>
<evidence type="ECO:0000259" key="5">
    <source>
        <dbReference type="Pfam" id="PF00171"/>
    </source>
</evidence>
<dbReference type="PROSITE" id="PS00687">
    <property type="entry name" value="ALDEHYDE_DEHYDR_GLU"/>
    <property type="match status" value="1"/>
</dbReference>
<dbReference type="FunFam" id="3.40.605.10:FF:000007">
    <property type="entry name" value="NAD/NADP-dependent betaine aldehyde dehydrogenase"/>
    <property type="match status" value="1"/>
</dbReference>
<dbReference type="InterPro" id="IPR015590">
    <property type="entry name" value="Aldehyde_DH_dom"/>
</dbReference>
<dbReference type="SUPFAM" id="SSF53720">
    <property type="entry name" value="ALDH-like"/>
    <property type="match status" value="1"/>
</dbReference>
<gene>
    <name evidence="6" type="ORF">FXF65_22100</name>
</gene>
<evidence type="ECO:0000256" key="1">
    <source>
        <dbReference type="ARBA" id="ARBA00009986"/>
    </source>
</evidence>
<evidence type="ECO:0000313" key="7">
    <source>
        <dbReference type="Proteomes" id="UP000322634"/>
    </source>
</evidence>
<keyword evidence="7" id="KW-1185">Reference proteome</keyword>
<accession>A0A5D0U466</accession>
<name>A0A5D0U466_9ACTN</name>
<dbReference type="GO" id="GO:0016620">
    <property type="term" value="F:oxidoreductase activity, acting on the aldehyde or oxo group of donors, NAD or NADP as acceptor"/>
    <property type="evidence" value="ECO:0007669"/>
    <property type="project" value="InterPro"/>
</dbReference>
<dbReference type="PANTHER" id="PTHR11699">
    <property type="entry name" value="ALDEHYDE DEHYDROGENASE-RELATED"/>
    <property type="match status" value="1"/>
</dbReference>
<dbReference type="InterPro" id="IPR016162">
    <property type="entry name" value="Ald_DH_N"/>
</dbReference>
<organism evidence="6 7">
    <name type="scientific">Actinomadura syzygii</name>
    <dbReference type="NCBI Taxonomy" id="1427538"/>
    <lineage>
        <taxon>Bacteria</taxon>
        <taxon>Bacillati</taxon>
        <taxon>Actinomycetota</taxon>
        <taxon>Actinomycetes</taxon>
        <taxon>Streptosporangiales</taxon>
        <taxon>Thermomonosporaceae</taxon>
        <taxon>Actinomadura</taxon>
    </lineage>
</organism>
<dbReference type="InterPro" id="IPR016161">
    <property type="entry name" value="Ald_DH/histidinol_DH"/>
</dbReference>